<dbReference type="AlphaFoldDB" id="A0A5F8A6L9"/>
<evidence type="ECO:0000256" key="4">
    <source>
        <dbReference type="ARBA" id="ARBA00022989"/>
    </source>
</evidence>
<dbReference type="Bgee" id="ENSMMUG00000010983">
    <property type="expression patterns" value="Expressed in ileum and 21 other cell types or tissues"/>
</dbReference>
<organism evidence="9 10">
    <name type="scientific">Macaca mulatta</name>
    <name type="common">Rhesus macaque</name>
    <dbReference type="NCBI Taxonomy" id="9544"/>
    <lineage>
        <taxon>Eukaryota</taxon>
        <taxon>Metazoa</taxon>
        <taxon>Chordata</taxon>
        <taxon>Craniata</taxon>
        <taxon>Vertebrata</taxon>
        <taxon>Euteleostomi</taxon>
        <taxon>Mammalia</taxon>
        <taxon>Eutheria</taxon>
        <taxon>Euarchontoglires</taxon>
        <taxon>Primates</taxon>
        <taxon>Haplorrhini</taxon>
        <taxon>Catarrhini</taxon>
        <taxon>Cercopithecidae</taxon>
        <taxon>Cercopithecinae</taxon>
        <taxon>Macaca</taxon>
    </lineage>
</organism>
<gene>
    <name evidence="9 11" type="primary">SLC43A1</name>
</gene>
<reference evidence="10" key="1">
    <citation type="journal article" date="2007" name="Science">
        <title>Evolutionary and biomedical insights from the rhesus macaque genome.</title>
        <authorList>
            <person name="Gibbs R.A."/>
            <person name="Rogers J."/>
            <person name="Katze M.G."/>
            <person name="Bumgarner R."/>
            <person name="Weinstock G.M."/>
            <person name="Mardis E.R."/>
            <person name="Remington K.A."/>
            <person name="Strausberg R.L."/>
            <person name="Venter J.C."/>
            <person name="Wilson R.K."/>
            <person name="Batzer M.A."/>
            <person name="Bustamante C.D."/>
            <person name="Eichler E.E."/>
            <person name="Hahn M.W."/>
            <person name="Hardison R.C."/>
            <person name="Makova K.D."/>
            <person name="Miller W."/>
            <person name="Milosavljevic A."/>
            <person name="Palermo R.E."/>
            <person name="Siepel A."/>
            <person name="Sikela J.M."/>
            <person name="Attaway T."/>
            <person name="Bell S."/>
            <person name="Bernard K.E."/>
            <person name="Buhay C.J."/>
            <person name="Chandrabose M.N."/>
            <person name="Dao M."/>
            <person name="Davis C."/>
            <person name="Delehaunty K.D."/>
            <person name="Ding Y."/>
            <person name="Dinh H.H."/>
            <person name="Dugan-Rocha S."/>
            <person name="Fulton L.A."/>
            <person name="Gabisi R.A."/>
            <person name="Garner T.T."/>
            <person name="Godfrey J."/>
            <person name="Hawes A.C."/>
            <person name="Hernandez J."/>
            <person name="Hines S."/>
            <person name="Holder M."/>
            <person name="Hume J."/>
            <person name="Jhangiani S.N."/>
            <person name="Joshi V."/>
            <person name="Khan Z.M."/>
            <person name="Kirkness E.F."/>
            <person name="Cree A."/>
            <person name="Fowler R.G."/>
            <person name="Lee S."/>
            <person name="Lewis L.R."/>
            <person name="Li Z."/>
            <person name="Liu Y.-S."/>
            <person name="Moore S.M."/>
            <person name="Muzny D."/>
            <person name="Nazareth L.V."/>
            <person name="Ngo D.N."/>
            <person name="Okwuonu G.O."/>
            <person name="Pai G."/>
            <person name="Parker D."/>
            <person name="Paul H.A."/>
            <person name="Pfannkoch C."/>
            <person name="Pohl C.S."/>
            <person name="Rogers Y.-H.C."/>
            <person name="Ruiz S.J."/>
            <person name="Sabo A."/>
            <person name="Santibanez J."/>
            <person name="Schneider B.W."/>
            <person name="Smith S.M."/>
            <person name="Sodergren E."/>
            <person name="Svatek A.F."/>
            <person name="Utterback T.R."/>
            <person name="Vattathil S."/>
            <person name="Warren W."/>
            <person name="White C.S."/>
            <person name="Chinwalla A.T."/>
            <person name="Feng Y."/>
            <person name="Halpern A.L."/>
            <person name="Hillier L.W."/>
            <person name="Huang X."/>
            <person name="Minx P."/>
            <person name="Nelson J.O."/>
            <person name="Pepin K.H."/>
            <person name="Qin X."/>
            <person name="Sutton G.G."/>
            <person name="Venter E."/>
            <person name="Walenz B.P."/>
            <person name="Wallis J.W."/>
            <person name="Worley K.C."/>
            <person name="Yang S.-P."/>
            <person name="Jones S.M."/>
            <person name="Marra M.A."/>
            <person name="Rocchi M."/>
            <person name="Schein J.E."/>
            <person name="Baertsch R."/>
            <person name="Clarke L."/>
            <person name="Csuros M."/>
            <person name="Glasscock J."/>
            <person name="Harris R.A."/>
            <person name="Havlak P."/>
            <person name="Jackson A.R."/>
            <person name="Jiang H."/>
            <person name="Liu Y."/>
            <person name="Messina D.N."/>
            <person name="Shen Y."/>
            <person name="Song H.X.-Z."/>
            <person name="Wylie T."/>
            <person name="Zhang L."/>
            <person name="Birney E."/>
            <person name="Han K."/>
            <person name="Konkel M.K."/>
            <person name="Lee J."/>
            <person name="Smit A.F.A."/>
            <person name="Ullmer B."/>
            <person name="Wang H."/>
            <person name="Xing J."/>
            <person name="Burhans R."/>
            <person name="Cheng Z."/>
            <person name="Karro J.E."/>
            <person name="Ma J."/>
            <person name="Raney B."/>
            <person name="She X."/>
            <person name="Cox M.J."/>
            <person name="Demuth J.P."/>
            <person name="Dumas L.J."/>
            <person name="Han S.-G."/>
            <person name="Hopkins J."/>
            <person name="Karimpour-Fard A."/>
            <person name="Kim Y.H."/>
            <person name="Pollack J.R."/>
            <person name="Vinar T."/>
            <person name="Addo-Quaye C."/>
            <person name="Degenhardt J."/>
            <person name="Denby A."/>
            <person name="Hubisz M.J."/>
            <person name="Indap A."/>
            <person name="Kosiol C."/>
            <person name="Lahn B.T."/>
            <person name="Lawson H.A."/>
            <person name="Marklein A."/>
            <person name="Nielsen R."/>
            <person name="Vallender E.J."/>
            <person name="Clark A.G."/>
            <person name="Ferguson B."/>
            <person name="Hernandez R.D."/>
            <person name="Hirani K."/>
            <person name="Kehrer-Sawatzki H."/>
            <person name="Kolb J."/>
            <person name="Patil S."/>
            <person name="Pu L.-L."/>
            <person name="Ren Y."/>
            <person name="Smith D.G."/>
            <person name="Wheeler D.A."/>
            <person name="Schenck I."/>
            <person name="Ball E.V."/>
            <person name="Chen R."/>
            <person name="Cooper D.N."/>
            <person name="Giardine B."/>
            <person name="Hsu F."/>
            <person name="Kent W.J."/>
            <person name="Lesk A."/>
            <person name="Nelson D.L."/>
            <person name="O'brien W.E."/>
            <person name="Pruefer K."/>
            <person name="Stenson P.D."/>
            <person name="Wallace J.C."/>
            <person name="Ke H."/>
            <person name="Liu X.-M."/>
            <person name="Wang P."/>
            <person name="Xiang A.P."/>
            <person name="Yang F."/>
            <person name="Barber G.P."/>
            <person name="Haussler D."/>
            <person name="Karolchik D."/>
            <person name="Kern A.D."/>
            <person name="Kuhn R.M."/>
            <person name="Smith K.E."/>
            <person name="Zwieg A.S."/>
        </authorList>
    </citation>
    <scope>NUCLEOTIDE SEQUENCE [LARGE SCALE GENOMIC DNA]</scope>
    <source>
        <strain evidence="10">17573</strain>
    </source>
</reference>
<dbReference type="Proteomes" id="UP000006718">
    <property type="component" value="Chromosome 14"/>
</dbReference>
<dbReference type="GO" id="GO:0016324">
    <property type="term" value="C:apical plasma membrane"/>
    <property type="evidence" value="ECO:0007669"/>
    <property type="project" value="Ensembl"/>
</dbReference>
<dbReference type="ExpressionAtlas" id="A0A5F8A6L9">
    <property type="expression patterns" value="baseline"/>
</dbReference>
<keyword evidence="3 8" id="KW-0812">Transmembrane</keyword>
<evidence type="ECO:0000256" key="2">
    <source>
        <dbReference type="ARBA" id="ARBA00022475"/>
    </source>
</evidence>
<evidence type="ECO:0000256" key="6">
    <source>
        <dbReference type="ARBA" id="ARBA00023180"/>
    </source>
</evidence>
<feature type="transmembrane region" description="Helical" evidence="8">
    <location>
        <begin position="230"/>
        <end position="247"/>
    </location>
</feature>
<keyword evidence="10" id="KW-1185">Reference proteome</keyword>
<keyword evidence="5 8" id="KW-0472">Membrane</keyword>
<keyword evidence="4 8" id="KW-1133">Transmembrane helix</keyword>
<evidence type="ECO:0000256" key="1">
    <source>
        <dbReference type="ARBA" id="ARBA00004651"/>
    </source>
</evidence>
<feature type="transmembrane region" description="Helical" evidence="8">
    <location>
        <begin position="332"/>
        <end position="351"/>
    </location>
</feature>
<dbReference type="PANTHER" id="PTHR20766">
    <property type="entry name" value="LARGE NEUTRAL AMINO ACIDS TRANSPORTER SMALL SUBUNIT 4-LIKE ISOFORM X1"/>
    <property type="match status" value="1"/>
</dbReference>
<feature type="transmembrane region" description="Helical" evidence="8">
    <location>
        <begin position="357"/>
        <end position="377"/>
    </location>
</feature>
<reference evidence="9" key="4">
    <citation type="submission" date="2025-09" db="UniProtKB">
        <authorList>
            <consortium name="Ensembl"/>
        </authorList>
    </citation>
    <scope>IDENTIFICATION</scope>
    <source>
        <strain evidence="9">17573</strain>
    </source>
</reference>
<feature type="transmembrane region" description="Helical" evidence="8">
    <location>
        <begin position="586"/>
        <end position="610"/>
    </location>
</feature>
<name>A0A5F8A6L9_MACMU</name>
<accession>A0A5F8A6L9</accession>
<evidence type="ECO:0000256" key="8">
    <source>
        <dbReference type="SAM" id="Phobius"/>
    </source>
</evidence>
<evidence type="ECO:0000313" key="11">
    <source>
        <dbReference type="VGNC" id="VGNC:77596"/>
    </source>
</evidence>
<feature type="transmembrane region" description="Helical" evidence="8">
    <location>
        <begin position="677"/>
        <end position="699"/>
    </location>
</feature>
<feature type="region of interest" description="Disordered" evidence="7">
    <location>
        <begin position="430"/>
        <end position="459"/>
    </location>
</feature>
<evidence type="ECO:0000256" key="3">
    <source>
        <dbReference type="ARBA" id="ARBA00022692"/>
    </source>
</evidence>
<protein>
    <submittedName>
        <fullName evidence="9">Solute carrier family 43 member 1</fullName>
    </submittedName>
</protein>
<dbReference type="GO" id="GO:0015818">
    <property type="term" value="P:isoleucine transport"/>
    <property type="evidence" value="ECO:0007669"/>
    <property type="project" value="Ensembl"/>
</dbReference>
<dbReference type="GO" id="GO:0015188">
    <property type="term" value="F:L-isoleucine transmembrane transporter activity"/>
    <property type="evidence" value="ECO:0007669"/>
    <property type="project" value="Ensembl"/>
</dbReference>
<dbReference type="GO" id="GO:0098846">
    <property type="term" value="C:podocyte foot"/>
    <property type="evidence" value="ECO:0007669"/>
    <property type="project" value="Ensembl"/>
</dbReference>
<sequence length="726" mass="79448">MRIPRPPGRSDWCFLRSLWVFLALLLSAFLGLTPVVAPRPRAARVPYPPAEAAAAVAGGAGAPSLPLVNTPARQPIRHRCPYKVSSRQTSCRSPSPLPGLEGAGGFRGAKPGAPRPAELAASMAPTLQQAYRRRWWMACTAVLENLFFSAVLLGWGSLLIMLKNEGFYSSMCPAENSTNSTQDEQRRWPGCDRQDEMLNLGFTIGSFVLSATTLPLGILMDRFGPRPVRLVGSACFAASCTLMALASRDVEGELSVLLWLHKKRMGGMKVDVYPSSCPWLPTAPQMPSSAAFPFPVLSPLIFLALSLNGFGGICLTFTSLTLPNMFGNLRSTLMALMIGSYASSAITFPGIKLIYDAGVAFVVIMFTWSGLACLIFLNCALNWPIEAFPAPEEVNYTKKIKLSGLALDHKVTGDRFYTHVTTVGQRLSQKAPSLEDGSDAFMSPQDVRGTSENPPERSVPFRKSLCSPIFLWSLLTMGMTQLRIIFYMAAMNKMLEYLVTGGQEREMNEQQQQKVAETVGFYSSIFGAMQLLCLLTCPLIGYIMDWRIKDCVDAPTQGTVLGDARDGVATKSIRPRYCKIQKLTNAINAFTLTNLLLVGFGVTCLINNLHLQFVTFVLHTIVRGFFHSACGSLYAAVFPSNHFGTLTGLQSLISAVFALLQQPLFMAMVGPLKGEPFWVNLGLLLFSLLGFLLPSYLFYYRARLRKEYTANGMGPLKVLSGSEVTA</sequence>
<dbReference type="InterPro" id="IPR036259">
    <property type="entry name" value="MFS_trans_sf"/>
</dbReference>
<feature type="region of interest" description="Disordered" evidence="7">
    <location>
        <begin position="86"/>
        <end position="105"/>
    </location>
</feature>
<comment type="subcellular location">
    <subcellularLocation>
        <location evidence="1">Cell membrane</location>
        <topology evidence="1">Multi-pass membrane protein</topology>
    </subcellularLocation>
</comment>
<evidence type="ECO:0000256" key="5">
    <source>
        <dbReference type="ARBA" id="ARBA00023136"/>
    </source>
</evidence>
<feature type="transmembrane region" description="Helical" evidence="8">
    <location>
        <begin position="135"/>
        <end position="161"/>
    </location>
</feature>
<feature type="transmembrane region" description="Helical" evidence="8">
    <location>
        <begin position="197"/>
        <end position="218"/>
    </location>
</feature>
<dbReference type="Gene3D" id="1.20.1250.20">
    <property type="entry name" value="MFS general substrate transporter like domains"/>
    <property type="match status" value="1"/>
</dbReference>
<dbReference type="InParanoid" id="A0A5F8A6L9"/>
<feature type="transmembrane region" description="Helical" evidence="8">
    <location>
        <begin position="521"/>
        <end position="543"/>
    </location>
</feature>
<feature type="transmembrane region" description="Helical" evidence="8">
    <location>
        <begin position="649"/>
        <end position="671"/>
    </location>
</feature>
<dbReference type="OMA" id="RMSFDAF"/>
<evidence type="ECO:0000256" key="7">
    <source>
        <dbReference type="SAM" id="MobiDB-lite"/>
    </source>
</evidence>
<reference evidence="9" key="2">
    <citation type="submission" date="2019-01" db="EMBL/GenBank/DDBJ databases">
        <authorList>
            <person name="Graves T."/>
            <person name="Eichler E.E."/>
            <person name="Wilson R.K."/>
        </authorList>
    </citation>
    <scope>NUCLEOTIDE SEQUENCE [LARGE SCALE GENOMIC DNA]</scope>
    <source>
        <strain evidence="9">17573</strain>
    </source>
</reference>
<keyword evidence="6" id="KW-0325">Glycoprotein</keyword>
<dbReference type="FunCoup" id="A0A5F8A6L9">
    <property type="interactions" value="239"/>
</dbReference>
<evidence type="ECO:0000313" key="9">
    <source>
        <dbReference type="Ensembl" id="ENSMMUP00000073018.1"/>
    </source>
</evidence>
<dbReference type="GeneTree" id="ENSGT00940000153576"/>
<dbReference type="Ensembl" id="ENSMMUT00000109319.1">
    <property type="protein sequence ID" value="ENSMMUP00000073018.1"/>
    <property type="gene ID" value="ENSMMUG00000010983.4"/>
</dbReference>
<dbReference type="GO" id="GO:0015175">
    <property type="term" value="F:neutral L-amino acid transmembrane transporter activity"/>
    <property type="evidence" value="ECO:0000318"/>
    <property type="project" value="GO_Central"/>
</dbReference>
<dbReference type="SUPFAM" id="SSF103473">
    <property type="entry name" value="MFS general substrate transporter"/>
    <property type="match status" value="1"/>
</dbReference>
<dbReference type="GO" id="GO:1905533">
    <property type="term" value="P:negative regulation of L-leucine import across plasma membrane"/>
    <property type="evidence" value="ECO:0007669"/>
    <property type="project" value="Ensembl"/>
</dbReference>
<keyword evidence="2" id="KW-1003">Cell membrane</keyword>
<dbReference type="GO" id="GO:0015820">
    <property type="term" value="P:L-leucine transport"/>
    <property type="evidence" value="ECO:0007669"/>
    <property type="project" value="Ensembl"/>
</dbReference>
<dbReference type="GO" id="GO:0015179">
    <property type="term" value="F:L-amino acid transmembrane transporter activity"/>
    <property type="evidence" value="ECO:0000318"/>
    <property type="project" value="GO_Central"/>
</dbReference>
<dbReference type="GO" id="GO:0005304">
    <property type="term" value="F:L-valine transmembrane transporter activity"/>
    <property type="evidence" value="ECO:0007669"/>
    <property type="project" value="Ensembl"/>
</dbReference>
<evidence type="ECO:0000313" key="10">
    <source>
        <dbReference type="Proteomes" id="UP000006718"/>
    </source>
</evidence>
<dbReference type="STRING" id="9544.ENSMMUP00000073018"/>
<feature type="transmembrane region" description="Helical" evidence="8">
    <location>
        <begin position="296"/>
        <end position="320"/>
    </location>
</feature>
<dbReference type="GO" id="GO:0015190">
    <property type="term" value="F:L-leucine transmembrane transporter activity"/>
    <property type="evidence" value="ECO:0007669"/>
    <property type="project" value="Ensembl"/>
</dbReference>
<reference evidence="9" key="3">
    <citation type="submission" date="2025-08" db="UniProtKB">
        <authorList>
            <consortium name="Ensembl"/>
        </authorList>
    </citation>
    <scope>IDENTIFICATION</scope>
    <source>
        <strain evidence="9">17573</strain>
    </source>
</reference>
<proteinExistence type="predicted"/>
<dbReference type="VEuPathDB" id="HostDB:ENSMMUG00000010983"/>
<dbReference type="GO" id="GO:0015804">
    <property type="term" value="P:neutral amino acid transport"/>
    <property type="evidence" value="ECO:0000318"/>
    <property type="project" value="GO_Central"/>
</dbReference>
<feature type="transmembrane region" description="Helical" evidence="8">
    <location>
        <begin position="12"/>
        <end position="32"/>
    </location>
</feature>
<feature type="transmembrane region" description="Helical" evidence="8">
    <location>
        <begin position="469"/>
        <end position="490"/>
    </location>
</feature>
<dbReference type="PANTHER" id="PTHR20766:SF0">
    <property type="entry name" value="LARGE NEUTRAL AMINO ACIDS TRANSPORTER SMALL SUBUNIT 3"/>
    <property type="match status" value="1"/>
</dbReference>
<dbReference type="VGNC" id="VGNC:77596">
    <property type="gene designation" value="SLC43A1"/>
</dbReference>
<feature type="transmembrane region" description="Helical" evidence="8">
    <location>
        <begin position="616"/>
        <end position="637"/>
    </location>
</feature>